<evidence type="ECO:0000313" key="3">
    <source>
        <dbReference type="Proteomes" id="UP000193560"/>
    </source>
</evidence>
<sequence>MATNAIYKVIKYQNAKEFLDDTQSDLENDEVINTFPLWICDVKTNSSSQAPQSYCALYENDRLVYVLVCADRNSYVGWYGKQQQHIDLGNANLVDAIKELLQAGVPLTQVSTLHGYSPVVDVFYRIRKTLSPYDLALIDMGANDNDSSTSPPHNVWSYKITNKKDIRWTTQTRQLAQRATLRLAGWMDYPLLVNWSEAFARDCGLSDGDAWNRCAAEVQNGYAYFWCLDDGTPTAMIWKRRALRHGISLAYVYTPKEARGRGYAAAMVAQMTEYLLEKEGYSYITLLVDGRRDPAKNLYTSVGYQMVGSVARFSY</sequence>
<gene>
    <name evidence="2" type="ORF">BCR42DRAFT_424980</name>
</gene>
<proteinExistence type="predicted"/>
<name>A0A1X2I361_9FUNG</name>
<dbReference type="AlphaFoldDB" id="A0A1X2I361"/>
<dbReference type="PROSITE" id="PS51186">
    <property type="entry name" value="GNAT"/>
    <property type="match status" value="1"/>
</dbReference>
<feature type="domain" description="N-acetyltransferase" evidence="1">
    <location>
        <begin position="179"/>
        <end position="315"/>
    </location>
</feature>
<organism evidence="2 3">
    <name type="scientific">Absidia repens</name>
    <dbReference type="NCBI Taxonomy" id="90262"/>
    <lineage>
        <taxon>Eukaryota</taxon>
        <taxon>Fungi</taxon>
        <taxon>Fungi incertae sedis</taxon>
        <taxon>Mucoromycota</taxon>
        <taxon>Mucoromycotina</taxon>
        <taxon>Mucoromycetes</taxon>
        <taxon>Mucorales</taxon>
        <taxon>Cunninghamellaceae</taxon>
        <taxon>Absidia</taxon>
    </lineage>
</organism>
<dbReference type="CDD" id="cd04301">
    <property type="entry name" value="NAT_SF"/>
    <property type="match status" value="1"/>
</dbReference>
<dbReference type="InterPro" id="IPR000182">
    <property type="entry name" value="GNAT_dom"/>
</dbReference>
<comment type="caution">
    <text evidence="2">The sequence shown here is derived from an EMBL/GenBank/DDBJ whole genome shotgun (WGS) entry which is preliminary data.</text>
</comment>
<dbReference type="EMBL" id="MCGE01000031">
    <property type="protein sequence ID" value="ORZ08363.1"/>
    <property type="molecule type" value="Genomic_DNA"/>
</dbReference>
<protein>
    <recommendedName>
        <fullName evidence="1">N-acetyltransferase domain-containing protein</fullName>
    </recommendedName>
</protein>
<dbReference type="Gene3D" id="3.40.630.30">
    <property type="match status" value="1"/>
</dbReference>
<dbReference type="GO" id="GO:0016747">
    <property type="term" value="F:acyltransferase activity, transferring groups other than amino-acyl groups"/>
    <property type="evidence" value="ECO:0007669"/>
    <property type="project" value="InterPro"/>
</dbReference>
<dbReference type="SUPFAM" id="SSF55729">
    <property type="entry name" value="Acyl-CoA N-acyltransferases (Nat)"/>
    <property type="match status" value="1"/>
</dbReference>
<keyword evidence="3" id="KW-1185">Reference proteome</keyword>
<evidence type="ECO:0000259" key="1">
    <source>
        <dbReference type="PROSITE" id="PS51186"/>
    </source>
</evidence>
<accession>A0A1X2I361</accession>
<dbReference type="Pfam" id="PF00583">
    <property type="entry name" value="Acetyltransf_1"/>
    <property type="match status" value="1"/>
</dbReference>
<dbReference type="Proteomes" id="UP000193560">
    <property type="component" value="Unassembled WGS sequence"/>
</dbReference>
<reference evidence="2 3" key="1">
    <citation type="submission" date="2016-07" db="EMBL/GenBank/DDBJ databases">
        <title>Pervasive Adenine N6-methylation of Active Genes in Fungi.</title>
        <authorList>
            <consortium name="DOE Joint Genome Institute"/>
            <person name="Mondo S.J."/>
            <person name="Dannebaum R.O."/>
            <person name="Kuo R.C."/>
            <person name="Labutti K."/>
            <person name="Haridas S."/>
            <person name="Kuo A."/>
            <person name="Salamov A."/>
            <person name="Ahrendt S.R."/>
            <person name="Lipzen A."/>
            <person name="Sullivan W."/>
            <person name="Andreopoulos W.B."/>
            <person name="Clum A."/>
            <person name="Lindquist E."/>
            <person name="Daum C."/>
            <person name="Ramamoorthy G.K."/>
            <person name="Gryganskyi A."/>
            <person name="Culley D."/>
            <person name="Magnuson J.K."/>
            <person name="James T.Y."/>
            <person name="O'Malley M.A."/>
            <person name="Stajich J.E."/>
            <person name="Spatafora J.W."/>
            <person name="Visel A."/>
            <person name="Grigoriev I.V."/>
        </authorList>
    </citation>
    <scope>NUCLEOTIDE SEQUENCE [LARGE SCALE GENOMIC DNA]</scope>
    <source>
        <strain evidence="2 3">NRRL 1336</strain>
    </source>
</reference>
<evidence type="ECO:0000313" key="2">
    <source>
        <dbReference type="EMBL" id="ORZ08363.1"/>
    </source>
</evidence>
<dbReference type="InterPro" id="IPR016181">
    <property type="entry name" value="Acyl_CoA_acyltransferase"/>
</dbReference>
<dbReference type="OrthoDB" id="61870at2759"/>